<dbReference type="SUPFAM" id="SSF56784">
    <property type="entry name" value="HAD-like"/>
    <property type="match status" value="1"/>
</dbReference>
<dbReference type="RefSeq" id="WP_091772988.1">
    <property type="nucleotide sequence ID" value="NZ_CAESCL010000001.1"/>
</dbReference>
<keyword evidence="4" id="KW-0460">Magnesium</keyword>
<name>A0A1H9DGL8_9BACI</name>
<reference evidence="5 6" key="1">
    <citation type="submission" date="2016-10" db="EMBL/GenBank/DDBJ databases">
        <authorList>
            <person name="de Groot N.N."/>
        </authorList>
    </citation>
    <scope>NUCLEOTIDE SEQUENCE [LARGE SCALE GENOMIC DNA]</scope>
    <source>
        <strain evidence="5 6">DSM 21633</strain>
    </source>
</reference>
<dbReference type="Pfam" id="PF12710">
    <property type="entry name" value="HAD"/>
    <property type="match status" value="1"/>
</dbReference>
<keyword evidence="3 5" id="KW-0378">Hydrolase</keyword>
<dbReference type="OrthoDB" id="9794212at2"/>
<dbReference type="AlphaFoldDB" id="A0A1H9DGL8"/>
<dbReference type="PANTHER" id="PTHR43344:SF13">
    <property type="entry name" value="PHOSPHATASE RV3661-RELATED"/>
    <property type="match status" value="1"/>
</dbReference>
<evidence type="ECO:0000256" key="3">
    <source>
        <dbReference type="ARBA" id="ARBA00022801"/>
    </source>
</evidence>
<dbReference type="InterPro" id="IPR050582">
    <property type="entry name" value="HAD-like_SerB"/>
</dbReference>
<protein>
    <submittedName>
        <fullName evidence="5">HAD-superfamily subfamily IB hydrolase, TIGR01490</fullName>
    </submittedName>
</protein>
<dbReference type="InterPro" id="IPR023214">
    <property type="entry name" value="HAD_sf"/>
</dbReference>
<comment type="similarity">
    <text evidence="1">Belongs to the HAD-like hydrolase superfamily. SerB family.</text>
</comment>
<dbReference type="Proteomes" id="UP000199427">
    <property type="component" value="Unassembled WGS sequence"/>
</dbReference>
<evidence type="ECO:0000313" key="6">
    <source>
        <dbReference type="Proteomes" id="UP000199427"/>
    </source>
</evidence>
<dbReference type="InterPro" id="IPR036412">
    <property type="entry name" value="HAD-like_sf"/>
</dbReference>
<accession>A0A1H9DGL8</accession>
<gene>
    <name evidence="5" type="ORF">SAMN05216362_10713</name>
</gene>
<sequence>MRVVTVDFDGTLYQGNSFKVMFDVAKKQYKAKQWIVVGFGTAKAIGKLITSGKESAKHMFFRSFVKSFKGKSKAELEEFFNDLAYGDLERVNRPLVDKVKKHIENGDKVVILSGALNPFLTAFREAVGLEEADIIGSELFYDGNKISNGKMGDIVNGEKKAEKVQEWLKNRGLTVEDVTLWAYADSESDGPLLDMVDHPVVVNPDEDMEKLAEQKGWPVFGN</sequence>
<dbReference type="STRING" id="571933.SAMN05216362_10713"/>
<evidence type="ECO:0000256" key="1">
    <source>
        <dbReference type="ARBA" id="ARBA00009184"/>
    </source>
</evidence>
<dbReference type="NCBIfam" id="TIGR01488">
    <property type="entry name" value="HAD-SF-IB"/>
    <property type="match status" value="1"/>
</dbReference>
<keyword evidence="6" id="KW-1185">Reference proteome</keyword>
<evidence type="ECO:0000256" key="2">
    <source>
        <dbReference type="ARBA" id="ARBA00022723"/>
    </source>
</evidence>
<dbReference type="GO" id="GO:0046872">
    <property type="term" value="F:metal ion binding"/>
    <property type="evidence" value="ECO:0007669"/>
    <property type="project" value="UniProtKB-KW"/>
</dbReference>
<evidence type="ECO:0000256" key="4">
    <source>
        <dbReference type="ARBA" id="ARBA00022842"/>
    </source>
</evidence>
<dbReference type="PANTHER" id="PTHR43344">
    <property type="entry name" value="PHOSPHOSERINE PHOSPHATASE"/>
    <property type="match status" value="1"/>
</dbReference>
<organism evidence="5 6">
    <name type="scientific">Piscibacillus halophilus</name>
    <dbReference type="NCBI Taxonomy" id="571933"/>
    <lineage>
        <taxon>Bacteria</taxon>
        <taxon>Bacillati</taxon>
        <taxon>Bacillota</taxon>
        <taxon>Bacilli</taxon>
        <taxon>Bacillales</taxon>
        <taxon>Bacillaceae</taxon>
        <taxon>Piscibacillus</taxon>
    </lineage>
</organism>
<dbReference type="Gene3D" id="1.20.1440.100">
    <property type="entry name" value="SG protein - dephosphorylation function"/>
    <property type="match status" value="1"/>
</dbReference>
<dbReference type="Gene3D" id="3.40.50.1000">
    <property type="entry name" value="HAD superfamily/HAD-like"/>
    <property type="match status" value="1"/>
</dbReference>
<evidence type="ECO:0000313" key="5">
    <source>
        <dbReference type="EMBL" id="SEQ12655.1"/>
    </source>
</evidence>
<proteinExistence type="inferred from homology"/>
<keyword evidence="2" id="KW-0479">Metal-binding</keyword>
<dbReference type="GO" id="GO:0016787">
    <property type="term" value="F:hydrolase activity"/>
    <property type="evidence" value="ECO:0007669"/>
    <property type="project" value="UniProtKB-KW"/>
</dbReference>
<dbReference type="EMBL" id="FOES01000007">
    <property type="protein sequence ID" value="SEQ12655.1"/>
    <property type="molecule type" value="Genomic_DNA"/>
</dbReference>